<dbReference type="Pfam" id="PF07980">
    <property type="entry name" value="SusD_RagB"/>
    <property type="match status" value="1"/>
</dbReference>
<feature type="domain" description="SusD-like N-terminal" evidence="8">
    <location>
        <begin position="91"/>
        <end position="230"/>
    </location>
</feature>
<sequence length="534" mass="60499">MNIFKIMIRLGVLAVTVCLYSACDSLDLAPIDSYGTGNYWKRPEHVQAYMDGLHKNLRDKIFQHQYTFGESRGGTSIVGTAVDGTSLSYGELVTQQLTPQSSGVSKFGELYGMIANVNIFLQNTKDATYMTEDEKSYYLGQAYGLRAYYYFDLYRIYGTAPLRLDPNPVVNGNFNPEELYAGRASGSTLMGQIKSDLTESLKYFGDNNSFDPYNRGNKKAYWSKAATEYLAAEVYLWNAKVSIDDNKANETDLQIAKTHLNNLMSNYNLTLQPSYSSVFDVTNKGNSEIIMAVRYAEGEASNSYTTYIYNFQTGNFKTVGYNDENGKLMGDTLKVGTTGQQRIEYKSQFFLAYDKIDTRRDASFLSAYHKETNKLQGTIFKKIMGHFNQTTNQYVWDADAVLYRLAGVYLMMAEVENMQGGDVAKYINFVRERAYGKAWDKAKYGYENADFTTNELAILHEKDKEMLGEGQRWWDVLRMTLTKGGKPLVFCTEGSVDGTPILNEATEAYKVLWPIETEMLNKDPKLEQTPGYVK</sequence>
<reference evidence="13 15" key="5">
    <citation type="submission" date="2018-08" db="EMBL/GenBank/DDBJ databases">
        <title>A genome reference for cultivated species of the human gut microbiota.</title>
        <authorList>
            <person name="Zou Y."/>
            <person name="Xue W."/>
            <person name="Luo G."/>
        </authorList>
    </citation>
    <scope>NUCLEOTIDE SEQUENCE [LARGE SCALE GENOMIC DNA]</scope>
    <source>
        <strain evidence="13 15">OF01-1</strain>
    </source>
</reference>
<dbReference type="EMBL" id="PDCW01000044">
    <property type="protein sequence ID" value="PJY70571.1"/>
    <property type="molecule type" value="Genomic_DNA"/>
</dbReference>
<dbReference type="Gene3D" id="1.25.40.390">
    <property type="match status" value="1"/>
</dbReference>
<feature type="signal peptide" evidence="6">
    <location>
        <begin position="1"/>
        <end position="21"/>
    </location>
</feature>
<evidence type="ECO:0000256" key="5">
    <source>
        <dbReference type="ARBA" id="ARBA00023237"/>
    </source>
</evidence>
<evidence type="ECO:0000256" key="4">
    <source>
        <dbReference type="ARBA" id="ARBA00023136"/>
    </source>
</evidence>
<dbReference type="AlphaFoldDB" id="A0A0I9S699"/>
<evidence type="ECO:0000313" key="10">
    <source>
        <dbReference type="EMBL" id="KFX73328.1"/>
    </source>
</evidence>
<reference evidence="10" key="1">
    <citation type="book" date="2014" name="THE 24TH EUROPEAN CONGRESS OF CLINICAL MICROBIOLOGY AND INFECTIOUS DISEASES" publisher="ECCMID 2014" city="Barcelona, Spain">
        <title>Identification of resistance genes in three multidrug-resistant Bacteroides fragilis isolates by whole genome sequencing.</title>
        <editorList>
            <person name="Unknown"/>
            <person name="A."/>
        </editorList>
        <authorList>
            <person name="Sydenham T.V."/>
            <person name="Hasman H."/>
            <person name="Wang M."/>
            <person name="Soki J."/>
            <person name="Nagy E."/>
            <person name="Justesen U.S."/>
        </authorList>
    </citation>
    <scope>NUCLEOTIDE SEQUENCE</scope>
    <source>
        <strain evidence="10">DCMOUH0018B</strain>
    </source>
</reference>
<evidence type="ECO:0000256" key="1">
    <source>
        <dbReference type="ARBA" id="ARBA00004442"/>
    </source>
</evidence>
<reference evidence="12 17" key="7">
    <citation type="submission" date="2020-05" db="EMBL/GenBank/DDBJ databases">
        <title>FDA dAtabase for Regulatory Grade micrObial Sequences (FDA-ARGOS): Supporting development and validation of Infectious Disease Dx tests.</title>
        <authorList>
            <person name="Bojja K."/>
            <person name="Kessler A."/>
            <person name="Tallon L."/>
            <person name="Sadzewicz L."/>
            <person name="Zhao X."/>
            <person name="Vavikolanu K."/>
            <person name="Mehta A."/>
            <person name="Aluvathingal J."/>
            <person name="Nadendla S."/>
            <person name="Myers T."/>
            <person name="Yan Y."/>
            <person name="Sichtig H."/>
        </authorList>
    </citation>
    <scope>NUCLEOTIDE SEQUENCE [LARGE SCALE GENOMIC DNA]</scope>
    <source>
        <strain evidence="12 17">FDAARGOS_763</strain>
    </source>
</reference>
<gene>
    <name evidence="11" type="ORF">CQW34_04029</name>
    <name evidence="13" type="ORF">DXA27_22710</name>
    <name evidence="10" type="ORF">EE52_0218375</name>
    <name evidence="9" type="ORF">F2Z89_21205</name>
    <name evidence="12" type="ORF">FOC69_07580</name>
</gene>
<proteinExistence type="inferred from homology"/>
<dbReference type="InterPro" id="IPR033985">
    <property type="entry name" value="SusD-like_N"/>
</dbReference>
<dbReference type="GO" id="GO:0009279">
    <property type="term" value="C:cell outer membrane"/>
    <property type="evidence" value="ECO:0007669"/>
    <property type="project" value="UniProtKB-SubCell"/>
</dbReference>
<dbReference type="InterPro" id="IPR012944">
    <property type="entry name" value="SusD_RagB_dom"/>
</dbReference>
<evidence type="ECO:0000313" key="13">
    <source>
        <dbReference type="EMBL" id="RGY63981.1"/>
    </source>
</evidence>
<comment type="subcellular location">
    <subcellularLocation>
        <location evidence="1">Cell outer membrane</location>
    </subcellularLocation>
</comment>
<dbReference type="EMBL" id="VWCJ01000024">
    <property type="protein sequence ID" value="KAA4991493.1"/>
    <property type="molecule type" value="Genomic_DNA"/>
</dbReference>
<dbReference type="EMBL" id="CP054003">
    <property type="protein sequence ID" value="QKH84221.1"/>
    <property type="molecule type" value="Genomic_DNA"/>
</dbReference>
<evidence type="ECO:0000256" key="3">
    <source>
        <dbReference type="ARBA" id="ARBA00022729"/>
    </source>
</evidence>
<feature type="chain" id="PRO_5015040583" evidence="6">
    <location>
        <begin position="22"/>
        <end position="534"/>
    </location>
</feature>
<comment type="similarity">
    <text evidence="2">Belongs to the SusD family.</text>
</comment>
<dbReference type="RefSeq" id="WP_005786633.1">
    <property type="nucleotide sequence ID" value="NZ_CP036542.1"/>
</dbReference>
<evidence type="ECO:0000313" key="17">
    <source>
        <dbReference type="Proteomes" id="UP000501467"/>
    </source>
</evidence>
<evidence type="ECO:0000256" key="2">
    <source>
        <dbReference type="ARBA" id="ARBA00006275"/>
    </source>
</evidence>
<evidence type="ECO:0000259" key="7">
    <source>
        <dbReference type="Pfam" id="PF07980"/>
    </source>
</evidence>
<evidence type="ECO:0000313" key="12">
    <source>
        <dbReference type="EMBL" id="QKH84221.1"/>
    </source>
</evidence>
<reference evidence="11 14" key="3">
    <citation type="journal article" date="2017" name="MBio">
        <title>Gut Symbiont Bacteroides fragilis Secretes a Eukaryotic-Like Ubiquitin Protein That Mediates Intraspecies Antagonism.</title>
        <authorList>
            <person name="Chatzidaki-Livanis M."/>
            <person name="Coyne M.J."/>
            <person name="Roelofs K.G."/>
            <person name="Gentyala R.R."/>
            <person name="Caldwell J.M."/>
            <person name="Comstock L.E."/>
        </authorList>
    </citation>
    <scope>NUCLEOTIDE SEQUENCE [LARGE SCALE GENOMIC DNA]</scope>
    <source>
        <strain evidence="11 14">12905</strain>
    </source>
</reference>
<organism evidence="10">
    <name type="scientific">Bacteroides fragilis</name>
    <dbReference type="NCBI Taxonomy" id="817"/>
    <lineage>
        <taxon>Bacteria</taxon>
        <taxon>Pseudomonadati</taxon>
        <taxon>Bacteroidota</taxon>
        <taxon>Bacteroidia</taxon>
        <taxon>Bacteroidales</taxon>
        <taxon>Bacteroidaceae</taxon>
        <taxon>Bacteroides</taxon>
    </lineage>
</organism>
<dbReference type="InterPro" id="IPR011990">
    <property type="entry name" value="TPR-like_helical_dom_sf"/>
</dbReference>
<dbReference type="Pfam" id="PF14322">
    <property type="entry name" value="SusD-like_3"/>
    <property type="match status" value="1"/>
</dbReference>
<dbReference type="Proteomes" id="UP000460666">
    <property type="component" value="Unassembled WGS sequence"/>
</dbReference>
<evidence type="ECO:0000313" key="9">
    <source>
        <dbReference type="EMBL" id="KAA4991493.1"/>
    </source>
</evidence>
<feature type="domain" description="RagB/SusD" evidence="7">
    <location>
        <begin position="388"/>
        <end position="532"/>
    </location>
</feature>
<dbReference type="EMBL" id="JMZZ02000221">
    <property type="protein sequence ID" value="KFX73328.1"/>
    <property type="molecule type" value="Genomic_DNA"/>
</dbReference>
<reference evidence="10" key="2">
    <citation type="submission" date="2014-07" db="EMBL/GenBank/DDBJ databases">
        <title>Genetics and epidemiology of antimicrobial resistance in B. fragilis group.</title>
        <authorList>
            <person name="Sydenham T.V."/>
            <person name="Hasman H."/>
            <person name="Kemp M."/>
            <person name="Justesen U.S."/>
        </authorList>
    </citation>
    <scope>NUCLEOTIDE SEQUENCE [LARGE SCALE GENOMIC DNA]</scope>
    <source>
        <strain evidence="10">DCMOUH0018B</strain>
    </source>
</reference>
<keyword evidence="4" id="KW-0472">Membrane</keyword>
<keyword evidence="3 6" id="KW-0732">Signal</keyword>
<evidence type="ECO:0000259" key="8">
    <source>
        <dbReference type="Pfam" id="PF14322"/>
    </source>
</evidence>
<evidence type="ECO:0000313" key="14">
    <source>
        <dbReference type="Proteomes" id="UP000231846"/>
    </source>
</evidence>
<dbReference type="Proteomes" id="UP000231846">
    <property type="component" value="Unassembled WGS sequence"/>
</dbReference>
<dbReference type="PATRIC" id="fig|817.53.peg.3791"/>
<evidence type="ECO:0000256" key="6">
    <source>
        <dbReference type="SAM" id="SignalP"/>
    </source>
</evidence>
<evidence type="ECO:0000313" key="15">
    <source>
        <dbReference type="Proteomes" id="UP000284614"/>
    </source>
</evidence>
<reference evidence="9 16" key="6">
    <citation type="journal article" date="2019" name="Nat. Med.">
        <title>A library of human gut bacterial isolates paired with longitudinal multiomics data enables mechanistic microbiome research.</title>
        <authorList>
            <person name="Poyet M."/>
            <person name="Groussin M."/>
            <person name="Gibbons S.M."/>
            <person name="Avila-Pacheco J."/>
            <person name="Jiang X."/>
            <person name="Kearney S.M."/>
            <person name="Perrotta A.R."/>
            <person name="Berdy B."/>
            <person name="Zhao S."/>
            <person name="Lieberman T.D."/>
            <person name="Swanson P.K."/>
            <person name="Smith M."/>
            <person name="Roesemann S."/>
            <person name="Alexander J.E."/>
            <person name="Rich S.A."/>
            <person name="Livny J."/>
            <person name="Vlamakis H."/>
            <person name="Clish C."/>
            <person name="Bullock K."/>
            <person name="Deik A."/>
            <person name="Scott J."/>
            <person name="Pierce K.A."/>
            <person name="Xavier R.J."/>
            <person name="Alm E.J."/>
        </authorList>
    </citation>
    <scope>NUCLEOTIDE SEQUENCE [LARGE SCALE GENOMIC DNA]</scope>
    <source>
        <strain evidence="9 16">BIOML-A46</strain>
    </source>
</reference>
<dbReference type="Proteomes" id="UP000284614">
    <property type="component" value="Unassembled WGS sequence"/>
</dbReference>
<dbReference type="EMBL" id="QSDG01000037">
    <property type="protein sequence ID" value="RGY63981.1"/>
    <property type="molecule type" value="Genomic_DNA"/>
</dbReference>
<protein>
    <submittedName>
        <fullName evidence="9 10">Membrane protein</fullName>
    </submittedName>
    <submittedName>
        <fullName evidence="11">SusD family protein</fullName>
    </submittedName>
</protein>
<reference evidence="11" key="4">
    <citation type="submission" date="2017-10" db="EMBL/GenBank/DDBJ databases">
        <authorList>
            <person name="Banno H."/>
            <person name="Chua N.-H."/>
        </authorList>
    </citation>
    <scope>NUCLEOTIDE SEQUENCE</scope>
    <source>
        <strain evidence="11">12905</strain>
    </source>
</reference>
<dbReference type="SUPFAM" id="SSF48452">
    <property type="entry name" value="TPR-like"/>
    <property type="match status" value="1"/>
</dbReference>
<evidence type="ECO:0000313" key="11">
    <source>
        <dbReference type="EMBL" id="PJY70571.1"/>
    </source>
</evidence>
<keyword evidence="5" id="KW-0998">Cell outer membrane</keyword>
<name>A0A0I9S699_BACFG</name>
<evidence type="ECO:0000313" key="16">
    <source>
        <dbReference type="Proteomes" id="UP000460666"/>
    </source>
</evidence>
<accession>A0A0I9S699</accession>
<dbReference type="Proteomes" id="UP000501467">
    <property type="component" value="Chromosome"/>
</dbReference>